<organism evidence="4">
    <name type="scientific">Haemonchus placei</name>
    <name type="common">Barber's pole worm</name>
    <dbReference type="NCBI Taxonomy" id="6290"/>
    <lineage>
        <taxon>Eukaryota</taxon>
        <taxon>Metazoa</taxon>
        <taxon>Ecdysozoa</taxon>
        <taxon>Nematoda</taxon>
        <taxon>Chromadorea</taxon>
        <taxon>Rhabditida</taxon>
        <taxon>Rhabditina</taxon>
        <taxon>Rhabditomorpha</taxon>
        <taxon>Strongyloidea</taxon>
        <taxon>Trichostrongylidae</taxon>
        <taxon>Haemonchus</taxon>
    </lineage>
</organism>
<dbReference type="OMA" id="TYYWPEF"/>
<dbReference type="OrthoDB" id="5946976at2759"/>
<protein>
    <submittedName>
        <fullName evidence="4">Beta-lactamase domain-containing protein</fullName>
    </submittedName>
</protein>
<sequence length="433" mass="48275">MGELFKENCIYVEEDVTQNRRRKVTTEGEAANGFGSVKDVFIENFSGNLERDGAALAVYHKGALVVDLWGGVADRAAGSLWNRDTLASIVCCTKGVASICIAMMVDRGECSYSDKVIKFWPEFGSNNKQDITIEMILTHRAGMPYFDAEFNLNEITKDSMTKIIEAELPKYPPGSKTQYHAVTFGWLIDQIFSRIDKKHRTVGEFFREEVHGKYSTSSYVEVYIGCSEEQESRLAKFPQAKKGLVLREYIHDRKIFTIGAHLSKRPTVGVSRMQASNEIVDLFNNRDVRTIAQAALSGVATARGLARTFQLFMDGSLISNDLLQRISKPQYCNEFDHALGKEESKGYGFVYTKSSTGSWQIGHPAVGGQCVYMDPVNNVVVCYLTNGVKSWAGDYPLCFSNLQMKIYEAIANIGLQSSDVFINSPPVNKTHAT</sequence>
<evidence type="ECO:0000313" key="2">
    <source>
        <dbReference type="EMBL" id="VDO55344.1"/>
    </source>
</evidence>
<dbReference type="STRING" id="6290.A0A0N4WU02"/>
<proteinExistence type="predicted"/>
<accession>A0A0N4WU02</accession>
<dbReference type="Pfam" id="PF00144">
    <property type="entry name" value="Beta-lactamase"/>
    <property type="match status" value="1"/>
</dbReference>
<evidence type="ECO:0000259" key="1">
    <source>
        <dbReference type="Pfam" id="PF00144"/>
    </source>
</evidence>
<dbReference type="Proteomes" id="UP000268014">
    <property type="component" value="Unassembled WGS sequence"/>
</dbReference>
<reference evidence="2 3" key="2">
    <citation type="submission" date="2018-11" db="EMBL/GenBank/DDBJ databases">
        <authorList>
            <consortium name="Pathogen Informatics"/>
        </authorList>
    </citation>
    <scope>NUCLEOTIDE SEQUENCE [LARGE SCALE GENOMIC DNA]</scope>
    <source>
        <strain evidence="2 3">MHpl1</strain>
    </source>
</reference>
<feature type="domain" description="Beta-lactamase-related" evidence="1">
    <location>
        <begin position="43"/>
        <end position="390"/>
    </location>
</feature>
<dbReference type="InterPro" id="IPR052907">
    <property type="entry name" value="Beta-lactamase/esterase"/>
</dbReference>
<dbReference type="WBParaSite" id="HPLM_0001509801-mRNA-1">
    <property type="protein sequence ID" value="HPLM_0001509801-mRNA-1"/>
    <property type="gene ID" value="HPLM_0001509801"/>
</dbReference>
<dbReference type="Gene3D" id="3.40.710.10">
    <property type="entry name" value="DD-peptidase/beta-lactamase superfamily"/>
    <property type="match status" value="1"/>
</dbReference>
<dbReference type="SUPFAM" id="SSF56601">
    <property type="entry name" value="beta-lactamase/transpeptidase-like"/>
    <property type="match status" value="1"/>
</dbReference>
<name>A0A0N4WU02_HAEPC</name>
<dbReference type="PANTHER" id="PTHR43319">
    <property type="entry name" value="BETA-LACTAMASE-RELATED"/>
    <property type="match status" value="1"/>
</dbReference>
<keyword evidence="3" id="KW-1185">Reference proteome</keyword>
<evidence type="ECO:0000313" key="3">
    <source>
        <dbReference type="Proteomes" id="UP000268014"/>
    </source>
</evidence>
<gene>
    <name evidence="2" type="ORF">HPLM_LOCUS15090</name>
</gene>
<dbReference type="InterPro" id="IPR001466">
    <property type="entry name" value="Beta-lactam-related"/>
</dbReference>
<reference evidence="4" key="1">
    <citation type="submission" date="2017-02" db="UniProtKB">
        <authorList>
            <consortium name="WormBaseParasite"/>
        </authorList>
    </citation>
    <scope>IDENTIFICATION</scope>
</reference>
<dbReference type="EMBL" id="UZAF01018829">
    <property type="protein sequence ID" value="VDO55344.1"/>
    <property type="molecule type" value="Genomic_DNA"/>
</dbReference>
<evidence type="ECO:0000313" key="4">
    <source>
        <dbReference type="WBParaSite" id="HPLM_0001509801-mRNA-1"/>
    </source>
</evidence>
<dbReference type="PANTHER" id="PTHR43319:SF3">
    <property type="entry name" value="BETA-LACTAMASE-RELATED DOMAIN-CONTAINING PROTEIN"/>
    <property type="match status" value="1"/>
</dbReference>
<dbReference type="InterPro" id="IPR012338">
    <property type="entry name" value="Beta-lactam/transpept-like"/>
</dbReference>
<dbReference type="AlphaFoldDB" id="A0A0N4WU02"/>